<keyword evidence="4" id="KW-1185">Reference proteome</keyword>
<dbReference type="RefSeq" id="WP_068610511.1">
    <property type="nucleotide sequence ID" value="NZ_CP011388.1"/>
</dbReference>
<name>A0A172TNA2_9BACL</name>
<dbReference type="SUPFAM" id="SSF82171">
    <property type="entry name" value="DPP6 N-terminal domain-like"/>
    <property type="match status" value="1"/>
</dbReference>
<evidence type="ECO:0000313" key="3">
    <source>
        <dbReference type="EMBL" id="ANE48535.1"/>
    </source>
</evidence>
<dbReference type="Pfam" id="PF07833">
    <property type="entry name" value="Cu_amine_oxidN1"/>
    <property type="match status" value="1"/>
</dbReference>
<gene>
    <name evidence="3" type="ORF">SY83_22140</name>
</gene>
<feature type="signal peptide" evidence="1">
    <location>
        <begin position="1"/>
        <end position="24"/>
    </location>
</feature>
<dbReference type="InterPro" id="IPR036582">
    <property type="entry name" value="Mao_N_sf"/>
</dbReference>
<dbReference type="SUPFAM" id="SSF55383">
    <property type="entry name" value="Copper amine oxidase, domain N"/>
    <property type="match status" value="1"/>
</dbReference>
<dbReference type="KEGG" id="pswu:SY83_22140"/>
<dbReference type="Proteomes" id="UP000076927">
    <property type="component" value="Chromosome"/>
</dbReference>
<accession>A0A172TNA2</accession>
<dbReference type="AlphaFoldDB" id="A0A172TNA2"/>
<dbReference type="InterPro" id="IPR011042">
    <property type="entry name" value="6-blade_b-propeller_TolB-like"/>
</dbReference>
<organism evidence="3 4">
    <name type="scientific">Paenibacillus swuensis</name>
    <dbReference type="NCBI Taxonomy" id="1178515"/>
    <lineage>
        <taxon>Bacteria</taxon>
        <taxon>Bacillati</taxon>
        <taxon>Bacillota</taxon>
        <taxon>Bacilli</taxon>
        <taxon>Bacillales</taxon>
        <taxon>Paenibacillaceae</taxon>
        <taxon>Paenibacillus</taxon>
    </lineage>
</organism>
<evidence type="ECO:0000259" key="2">
    <source>
        <dbReference type="Pfam" id="PF07833"/>
    </source>
</evidence>
<keyword evidence="1" id="KW-0732">Signal</keyword>
<dbReference type="Gene3D" id="2.120.10.30">
    <property type="entry name" value="TolB, C-terminal domain"/>
    <property type="match status" value="1"/>
</dbReference>
<dbReference type="InterPro" id="IPR012854">
    <property type="entry name" value="Cu_amine_oxidase-like_N"/>
</dbReference>
<dbReference type="STRING" id="1178515.SY83_22140"/>
<reference evidence="3 4" key="1">
    <citation type="submission" date="2015-01" db="EMBL/GenBank/DDBJ databases">
        <title>Paenibacillus swuensis/DY6/whole genome sequencing.</title>
        <authorList>
            <person name="Kim M.K."/>
            <person name="Srinivasan S."/>
            <person name="Lee J.-J."/>
        </authorList>
    </citation>
    <scope>NUCLEOTIDE SEQUENCE [LARGE SCALE GENOMIC DNA]</scope>
    <source>
        <strain evidence="3 4">DY6</strain>
    </source>
</reference>
<dbReference type="PATRIC" id="fig|1178515.4.peg.4488"/>
<dbReference type="EMBL" id="CP011388">
    <property type="protein sequence ID" value="ANE48535.1"/>
    <property type="molecule type" value="Genomic_DNA"/>
</dbReference>
<protein>
    <recommendedName>
        <fullName evidence="2">Copper amine oxidase-like N-terminal domain-containing protein</fullName>
    </recommendedName>
</protein>
<evidence type="ECO:0000256" key="1">
    <source>
        <dbReference type="SAM" id="SignalP"/>
    </source>
</evidence>
<feature type="chain" id="PRO_5008000921" description="Copper amine oxidase-like N-terminal domain-containing protein" evidence="1">
    <location>
        <begin position="25"/>
        <end position="486"/>
    </location>
</feature>
<sequence>MKRKVLGMMTASLLATSAWGSVHAAPTIKPAVKPVVKPAIAVSKTTAVIDGTPAALRSVNVGGTTLVSVKDFAAAIGADVSYDKGMVTVMREYAHVTLSAKSKSLNGYLGASELTLVPVIVGGTLFAEWQPLATALDLEVSEETGEISTVKLLSGTHSLPRWSSNGAVVVSHGKEDGSTMDYVIHADKKASPIHLGEETANVVVSPNGQYGAYVSVSGNVYTVDLSTGFQRRITDNDDAKTDLQWSEDNSNLFFIGGPENKFNTVYGLAIADGKLTKLVADSGADYKSDLRANGDGTLFTYFVNINGSTSTTSKIDDKTVDLTTDDNLKVDTTKAGTQIYIADIAKKDAKTSLIVPEKLTESIDNKLYLDLLKDGRVAYVSVDVDSVNAKGTLKIVNRDKTISDLNKDLDVLVSTVAKDGSIYAVTIDNKVYQVNFTTGAATQIYAGEGDIYEISVDAEGHVLVTENDQILIISGGKAVALTKEQI</sequence>
<feature type="domain" description="Copper amine oxidase-like N-terminal" evidence="2">
    <location>
        <begin position="58"/>
        <end position="144"/>
    </location>
</feature>
<proteinExistence type="predicted"/>
<evidence type="ECO:0000313" key="4">
    <source>
        <dbReference type="Proteomes" id="UP000076927"/>
    </source>
</evidence>